<evidence type="ECO:0000313" key="2">
    <source>
        <dbReference type="Proteomes" id="UP001231941"/>
    </source>
</evidence>
<reference evidence="1 2" key="1">
    <citation type="submission" date="2023-08" db="EMBL/GenBank/DDBJ databases">
        <authorList>
            <person name="Park J.-S."/>
        </authorList>
    </citation>
    <scope>NUCLEOTIDE SEQUENCE [LARGE SCALE GENOMIC DNA]</scope>
    <source>
        <strain evidence="1 2">2205SS18-9</strain>
    </source>
</reference>
<proteinExistence type="predicted"/>
<keyword evidence="2" id="KW-1185">Reference proteome</keyword>
<comment type="caution">
    <text evidence="1">The sequence shown here is derived from an EMBL/GenBank/DDBJ whole genome shotgun (WGS) entry which is preliminary data.</text>
</comment>
<evidence type="ECO:0000313" key="1">
    <source>
        <dbReference type="EMBL" id="MDP5274369.1"/>
    </source>
</evidence>
<protein>
    <submittedName>
        <fullName evidence="1">Uncharacterized protein</fullName>
    </submittedName>
</protein>
<accession>A0ABT9IYD5</accession>
<dbReference type="Proteomes" id="UP001231941">
    <property type="component" value="Unassembled WGS sequence"/>
</dbReference>
<dbReference type="EMBL" id="JAVAMP010000003">
    <property type="protein sequence ID" value="MDP5274369.1"/>
    <property type="molecule type" value="Genomic_DNA"/>
</dbReference>
<dbReference type="RefSeq" id="WP_305991680.1">
    <property type="nucleotide sequence ID" value="NZ_JAVAMP010000003.1"/>
</dbReference>
<gene>
    <name evidence="1" type="ORF">Q5Y73_09625</name>
</gene>
<organism evidence="1 2">
    <name type="scientific">Chengkuizengella axinellae</name>
    <dbReference type="NCBI Taxonomy" id="3064388"/>
    <lineage>
        <taxon>Bacteria</taxon>
        <taxon>Bacillati</taxon>
        <taxon>Bacillota</taxon>
        <taxon>Bacilli</taxon>
        <taxon>Bacillales</taxon>
        <taxon>Paenibacillaceae</taxon>
        <taxon>Chengkuizengella</taxon>
    </lineage>
</organism>
<sequence>MRKVKSMSFNLADPYEKELNEHAKKFTNFSGYVKRLIQRDMEGNAIHFHQPKQQEVTTYEENNDKSILMGFL</sequence>
<name>A0ABT9IYD5_9BACL</name>